<evidence type="ECO:0000313" key="1">
    <source>
        <dbReference type="EMBL" id="CUX24739.1"/>
    </source>
</evidence>
<reference evidence="2" key="1">
    <citation type="submission" date="2016-01" db="EMBL/GenBank/DDBJ databases">
        <authorList>
            <person name="Regsiter A."/>
            <person name="william w."/>
        </authorList>
    </citation>
    <scope>NUCLEOTIDE SEQUENCE [LARGE SCALE GENOMIC DNA]</scope>
    <source>
        <strain evidence="2">CFBP 6623</strain>
    </source>
</reference>
<name>A0A1S7PQL1_9HYPH</name>
<dbReference type="AlphaFoldDB" id="A0A1S7PQL1"/>
<sequence>MAYLYKIIRNGNDFSASADGGPSFFVGRRVPYEGNIGLYNIFAGSRLPKLDYKAHDFTGAFGFWAEFVEPTAICEGRNFLTLNSYDRAAFTFGFGQFAAHVEEGDFVQYLRKLLTLADAVDYFPHLSIKNGHVHALDGLGRSTELENPQTTNPLMNYLNPTLAEVEDAEVIAATRFIHWTVQSQAAREVQVSQMVATFKSFMKRAEKRVDMHNRPAAQCCVIADILHHGRGGKMTWPLIAEALRSTRPFEALLKITPPWQQRTEKLGRAIKANSAFVNRTWNSAKQDFDLL</sequence>
<organism evidence="1 2">
    <name type="scientific">Agrobacterium tomkonis CFBP 6623</name>
    <dbReference type="NCBI Taxonomy" id="1183432"/>
    <lineage>
        <taxon>Bacteria</taxon>
        <taxon>Pseudomonadati</taxon>
        <taxon>Pseudomonadota</taxon>
        <taxon>Alphaproteobacteria</taxon>
        <taxon>Hyphomicrobiales</taxon>
        <taxon>Rhizobiaceae</taxon>
        <taxon>Rhizobium/Agrobacterium group</taxon>
        <taxon>Agrobacterium</taxon>
        <taxon>Agrobacterium tumefaciens complex</taxon>
    </lineage>
</organism>
<dbReference type="EMBL" id="FBWK01000021">
    <property type="protein sequence ID" value="CUX24739.1"/>
    <property type="molecule type" value="Genomic_DNA"/>
</dbReference>
<proteinExistence type="predicted"/>
<protein>
    <submittedName>
        <fullName evidence="1">Uncharacterized protein</fullName>
    </submittedName>
</protein>
<evidence type="ECO:0000313" key="2">
    <source>
        <dbReference type="Proteomes" id="UP000191988"/>
    </source>
</evidence>
<gene>
    <name evidence="1" type="ORF">AGR3A_Cc280073</name>
</gene>
<keyword evidence="2" id="KW-1185">Reference proteome</keyword>
<dbReference type="RefSeq" id="WP_080842181.1">
    <property type="nucleotide sequence ID" value="NZ_LT009723.1"/>
</dbReference>
<dbReference type="Proteomes" id="UP000191988">
    <property type="component" value="Unassembled WGS sequence"/>
</dbReference>
<accession>A0A1S7PQL1</accession>